<protein>
    <recommendedName>
        <fullName evidence="4">OmpA-like domain-containing protein</fullName>
    </recommendedName>
</protein>
<name>A0A1U9UTX0_CUPNE</name>
<evidence type="ECO:0008006" key="4">
    <source>
        <dbReference type="Google" id="ProtNLM"/>
    </source>
</evidence>
<dbReference type="AlphaFoldDB" id="A0A1U9UTX0"/>
<dbReference type="RefSeq" id="WP_106062059.1">
    <property type="nucleotide sequence ID" value="NZ_CP017757.2"/>
</dbReference>
<dbReference type="Proteomes" id="UP000189627">
    <property type="component" value="Chromosome 1"/>
</dbReference>
<evidence type="ECO:0000313" key="2">
    <source>
        <dbReference type="EMBL" id="AQV95605.1"/>
    </source>
</evidence>
<dbReference type="KEGG" id="cuh:BJN34_17125"/>
<gene>
    <name evidence="2" type="ORF">BJN34_17125</name>
</gene>
<evidence type="ECO:0000313" key="3">
    <source>
        <dbReference type="Proteomes" id="UP000189627"/>
    </source>
</evidence>
<feature type="signal peptide" evidence="1">
    <location>
        <begin position="1"/>
        <end position="18"/>
    </location>
</feature>
<feature type="chain" id="PRO_5010698197" description="OmpA-like domain-containing protein" evidence="1">
    <location>
        <begin position="19"/>
        <end position="152"/>
    </location>
</feature>
<organism evidence="2 3">
    <name type="scientific">Cupriavidus necator</name>
    <name type="common">Alcaligenes eutrophus</name>
    <name type="synonym">Ralstonia eutropha</name>
    <dbReference type="NCBI Taxonomy" id="106590"/>
    <lineage>
        <taxon>Bacteria</taxon>
        <taxon>Pseudomonadati</taxon>
        <taxon>Pseudomonadota</taxon>
        <taxon>Betaproteobacteria</taxon>
        <taxon>Burkholderiales</taxon>
        <taxon>Burkholderiaceae</taxon>
        <taxon>Cupriavidus</taxon>
    </lineage>
</organism>
<accession>A0A1U9UTX0</accession>
<keyword evidence="1" id="KW-0732">Signal</keyword>
<proteinExistence type="predicted"/>
<sequence>MKRVILLLAMLLAMPAFACSLGSLEFSPIFETGSSRLSGAEMLRLAGWRADLRSRFPKAGEFYVEVPESKAAGVTQQLAESRRVHLMNTLRNLGVDAADIKLSTVVKRSVDPFHLKSAGTKREAIRYINTASIAISPRCPHACCPGPEPIQK</sequence>
<evidence type="ECO:0000256" key="1">
    <source>
        <dbReference type="SAM" id="SignalP"/>
    </source>
</evidence>
<dbReference type="EMBL" id="CP017757">
    <property type="protein sequence ID" value="AQV95605.1"/>
    <property type="molecule type" value="Genomic_DNA"/>
</dbReference>
<reference evidence="3" key="1">
    <citation type="submission" date="2017-02" db="EMBL/GenBank/DDBJ databases">
        <title>Complete genome sequence of Cupriavidus necator strain NH9, a 3-chlorobenzoate degrader.</title>
        <authorList>
            <person name="Moriuchi R."/>
            <person name="Dohra H."/>
            <person name="Ogawa N."/>
        </authorList>
    </citation>
    <scope>NUCLEOTIDE SEQUENCE [LARGE SCALE GENOMIC DNA]</scope>
    <source>
        <strain evidence="3">NH9</strain>
    </source>
</reference>